<reference evidence="3" key="1">
    <citation type="journal article" date="2014" name="Int. J. Syst. Evol. Microbiol.">
        <title>Complete genome sequence of Corynebacterium casei LMG S-19264T (=DSM 44701T), isolated from a smear-ripened cheese.</title>
        <authorList>
            <consortium name="US DOE Joint Genome Institute (JGI-PGF)"/>
            <person name="Walter F."/>
            <person name="Albersmeier A."/>
            <person name="Kalinowski J."/>
            <person name="Ruckert C."/>
        </authorList>
    </citation>
    <scope>NUCLEOTIDE SEQUENCE</scope>
    <source>
        <strain evidence="3">CGMCC 1.15178</strain>
    </source>
</reference>
<evidence type="ECO:0000256" key="1">
    <source>
        <dbReference type="ARBA" id="ARBA00006484"/>
    </source>
</evidence>
<dbReference type="InterPro" id="IPR036291">
    <property type="entry name" value="NAD(P)-bd_dom_sf"/>
</dbReference>
<reference evidence="3" key="2">
    <citation type="submission" date="2020-09" db="EMBL/GenBank/DDBJ databases">
        <authorList>
            <person name="Sun Q."/>
            <person name="Zhou Y."/>
        </authorList>
    </citation>
    <scope>NUCLEOTIDE SEQUENCE</scope>
    <source>
        <strain evidence="3">CGMCC 1.15178</strain>
    </source>
</reference>
<dbReference type="PANTHER" id="PTHR42879">
    <property type="entry name" value="3-OXOACYL-(ACYL-CARRIER-PROTEIN) REDUCTASE"/>
    <property type="match status" value="1"/>
</dbReference>
<dbReference type="PRINTS" id="PR00081">
    <property type="entry name" value="GDHRDH"/>
</dbReference>
<dbReference type="FunFam" id="3.40.50.720:FF:000084">
    <property type="entry name" value="Short-chain dehydrogenase reductase"/>
    <property type="match status" value="1"/>
</dbReference>
<dbReference type="PANTHER" id="PTHR42879:SF2">
    <property type="entry name" value="3-OXOACYL-[ACYL-CARRIER-PROTEIN] REDUCTASE FABG"/>
    <property type="match status" value="1"/>
</dbReference>
<dbReference type="PRINTS" id="PR00080">
    <property type="entry name" value="SDRFAMILY"/>
</dbReference>
<accession>A0A917DKF8</accession>
<dbReference type="CDD" id="cd05233">
    <property type="entry name" value="SDR_c"/>
    <property type="match status" value="1"/>
</dbReference>
<gene>
    <name evidence="3" type="ORF">GCM10010911_01250</name>
</gene>
<sequence>MRLKDKVAIVTGSSRSIGAQIAKRFAREGAKVVVNYPTEPELAEEVVRQIQSEGGEAFAFRADVTKEAEVQAMVAETVARFGTVHILVNNAGIDPRQAWYEITDADWDLVMDTNVRSQLYTAKAVYPYMQKQQYGKIINVSSVTQFTGQKNFLHYVTSKGAIIGFTRALAREVGNDGITVNCITPGAVLTESEGEDELNYDPAETARRMATLQSIPRRETAEDLEGAFVFFAAPDSDFITGQTLNVDGGWVMH</sequence>
<comment type="similarity">
    <text evidence="1">Belongs to the short-chain dehydrogenases/reductases (SDR) family.</text>
</comment>
<dbReference type="PROSITE" id="PS00061">
    <property type="entry name" value="ADH_SHORT"/>
    <property type="match status" value="1"/>
</dbReference>
<dbReference type="Gene3D" id="3.40.50.720">
    <property type="entry name" value="NAD(P)-binding Rossmann-like Domain"/>
    <property type="match status" value="1"/>
</dbReference>
<name>A0A917DKF8_9BACL</name>
<dbReference type="GO" id="GO:0008206">
    <property type="term" value="P:bile acid metabolic process"/>
    <property type="evidence" value="ECO:0007669"/>
    <property type="project" value="UniProtKB-ARBA"/>
</dbReference>
<evidence type="ECO:0000313" key="4">
    <source>
        <dbReference type="Proteomes" id="UP000612456"/>
    </source>
</evidence>
<dbReference type="EMBL" id="BMHP01000001">
    <property type="protein sequence ID" value="GGD47498.1"/>
    <property type="molecule type" value="Genomic_DNA"/>
</dbReference>
<dbReference type="InterPro" id="IPR020904">
    <property type="entry name" value="Sc_DH/Rdtase_CS"/>
</dbReference>
<protein>
    <submittedName>
        <fullName evidence="3">Beta-ketoacyl-ACP reductase</fullName>
    </submittedName>
</protein>
<dbReference type="GO" id="GO:0016491">
    <property type="term" value="F:oxidoreductase activity"/>
    <property type="evidence" value="ECO:0007669"/>
    <property type="project" value="UniProtKB-KW"/>
</dbReference>
<dbReference type="InterPro" id="IPR002347">
    <property type="entry name" value="SDR_fam"/>
</dbReference>
<dbReference type="InterPro" id="IPR050259">
    <property type="entry name" value="SDR"/>
</dbReference>
<dbReference type="AlphaFoldDB" id="A0A917DKF8"/>
<dbReference type="SUPFAM" id="SSF51735">
    <property type="entry name" value="NAD(P)-binding Rossmann-fold domains"/>
    <property type="match status" value="1"/>
</dbReference>
<dbReference type="RefSeq" id="WP_188988146.1">
    <property type="nucleotide sequence ID" value="NZ_BMHP01000001.1"/>
</dbReference>
<dbReference type="Proteomes" id="UP000612456">
    <property type="component" value="Unassembled WGS sequence"/>
</dbReference>
<comment type="caution">
    <text evidence="3">The sequence shown here is derived from an EMBL/GenBank/DDBJ whole genome shotgun (WGS) entry which is preliminary data.</text>
</comment>
<dbReference type="NCBIfam" id="NF005559">
    <property type="entry name" value="PRK07231.1"/>
    <property type="match status" value="1"/>
</dbReference>
<dbReference type="Pfam" id="PF13561">
    <property type="entry name" value="adh_short_C2"/>
    <property type="match status" value="1"/>
</dbReference>
<evidence type="ECO:0000256" key="2">
    <source>
        <dbReference type="ARBA" id="ARBA00023002"/>
    </source>
</evidence>
<keyword evidence="4" id="KW-1185">Reference proteome</keyword>
<organism evidence="3 4">
    <name type="scientific">Paenibacillus nasutitermitis</name>
    <dbReference type="NCBI Taxonomy" id="1652958"/>
    <lineage>
        <taxon>Bacteria</taxon>
        <taxon>Bacillati</taxon>
        <taxon>Bacillota</taxon>
        <taxon>Bacilli</taxon>
        <taxon>Bacillales</taxon>
        <taxon>Paenibacillaceae</taxon>
        <taxon>Paenibacillus</taxon>
    </lineage>
</organism>
<proteinExistence type="inferred from homology"/>
<keyword evidence="2" id="KW-0560">Oxidoreductase</keyword>
<evidence type="ECO:0000313" key="3">
    <source>
        <dbReference type="EMBL" id="GGD47498.1"/>
    </source>
</evidence>